<organism evidence="1 2">
    <name type="scientific">Paractinoplanes deccanensis</name>
    <dbReference type="NCBI Taxonomy" id="113561"/>
    <lineage>
        <taxon>Bacteria</taxon>
        <taxon>Bacillati</taxon>
        <taxon>Actinomycetota</taxon>
        <taxon>Actinomycetes</taxon>
        <taxon>Micromonosporales</taxon>
        <taxon>Micromonosporaceae</taxon>
        <taxon>Paractinoplanes</taxon>
    </lineage>
</organism>
<evidence type="ECO:0008006" key="3">
    <source>
        <dbReference type="Google" id="ProtNLM"/>
    </source>
</evidence>
<name>A0ABQ3YLG7_9ACTN</name>
<accession>A0ABQ3YLG7</accession>
<dbReference type="Proteomes" id="UP000609879">
    <property type="component" value="Unassembled WGS sequence"/>
</dbReference>
<dbReference type="EMBL" id="BOMI01000197">
    <property type="protein sequence ID" value="GID80640.1"/>
    <property type="molecule type" value="Genomic_DNA"/>
</dbReference>
<evidence type="ECO:0000313" key="2">
    <source>
        <dbReference type="Proteomes" id="UP000609879"/>
    </source>
</evidence>
<evidence type="ECO:0000313" key="1">
    <source>
        <dbReference type="EMBL" id="GID80640.1"/>
    </source>
</evidence>
<gene>
    <name evidence="1" type="ORF">Ade02nite_92810</name>
</gene>
<keyword evidence="2" id="KW-1185">Reference proteome</keyword>
<protein>
    <recommendedName>
        <fullName evidence="3">DUF1877 family protein</fullName>
    </recommendedName>
</protein>
<sequence>MGVMTDYFRAHSVPAIQAELTLHEGDQPATVGDWVAAKSVEPTVVLGQLIAFARDEPWTPATVNDRLVWPEGGEQDTTHEGPWITVLDDATRDTLATIPDDRVPALAARWATIEEVPPAADAAYLAELMAELIALARRARESGDSLLCWMSL</sequence>
<comment type="caution">
    <text evidence="1">The sequence shown here is derived from an EMBL/GenBank/DDBJ whole genome shotgun (WGS) entry which is preliminary data.</text>
</comment>
<proteinExistence type="predicted"/>
<reference evidence="1 2" key="1">
    <citation type="submission" date="2021-01" db="EMBL/GenBank/DDBJ databases">
        <title>Whole genome shotgun sequence of Actinoplanes deccanensis NBRC 13994.</title>
        <authorList>
            <person name="Komaki H."/>
            <person name="Tamura T."/>
        </authorList>
    </citation>
    <scope>NUCLEOTIDE SEQUENCE [LARGE SCALE GENOMIC DNA]</scope>
    <source>
        <strain evidence="1 2">NBRC 13994</strain>
    </source>
</reference>